<dbReference type="STRING" id="1448308.A0A2T2MZT3"/>
<dbReference type="PANTHER" id="PTHR10039">
    <property type="entry name" value="AMELOGENIN"/>
    <property type="match status" value="1"/>
</dbReference>
<dbReference type="SUPFAM" id="SSF52540">
    <property type="entry name" value="P-loop containing nucleoside triphosphate hydrolases"/>
    <property type="match status" value="1"/>
</dbReference>
<dbReference type="Pfam" id="PF00023">
    <property type="entry name" value="Ank"/>
    <property type="match status" value="1"/>
</dbReference>
<dbReference type="EMBL" id="KZ678326">
    <property type="protein sequence ID" value="PSN58536.1"/>
    <property type="molecule type" value="Genomic_DNA"/>
</dbReference>
<dbReference type="OrthoDB" id="5418336at2759"/>
<dbReference type="Gene3D" id="3.40.50.300">
    <property type="entry name" value="P-loop containing nucleotide triphosphate hydrolases"/>
    <property type="match status" value="1"/>
</dbReference>
<dbReference type="InterPro" id="IPR002110">
    <property type="entry name" value="Ankyrin_rpt"/>
</dbReference>
<dbReference type="InterPro" id="IPR056884">
    <property type="entry name" value="NPHP3-like_N"/>
</dbReference>
<evidence type="ECO:0000313" key="5">
    <source>
        <dbReference type="Proteomes" id="UP000240883"/>
    </source>
</evidence>
<dbReference type="InterPro" id="IPR054471">
    <property type="entry name" value="GPIID_WHD"/>
</dbReference>
<dbReference type="InterPro" id="IPR027417">
    <property type="entry name" value="P-loop_NTPase"/>
</dbReference>
<evidence type="ECO:0000256" key="1">
    <source>
        <dbReference type="ARBA" id="ARBA00022737"/>
    </source>
</evidence>
<dbReference type="Pfam" id="PF22939">
    <property type="entry name" value="WHD_GPIID"/>
    <property type="match status" value="1"/>
</dbReference>
<keyword evidence="5" id="KW-1185">Reference proteome</keyword>
<evidence type="ECO:0000256" key="2">
    <source>
        <dbReference type="PROSITE-ProRule" id="PRU00023"/>
    </source>
</evidence>
<name>A0A2T2MZT3_CORCC</name>
<accession>A0A2T2MZT3</accession>
<dbReference type="PANTHER" id="PTHR10039:SF14">
    <property type="entry name" value="NACHT DOMAIN-CONTAINING PROTEIN"/>
    <property type="match status" value="1"/>
</dbReference>
<keyword evidence="2" id="KW-0040">ANK repeat</keyword>
<dbReference type="PROSITE" id="PS50088">
    <property type="entry name" value="ANK_REPEAT"/>
    <property type="match status" value="1"/>
</dbReference>
<dbReference type="SUPFAM" id="SSF48403">
    <property type="entry name" value="Ankyrin repeat"/>
    <property type="match status" value="1"/>
</dbReference>
<dbReference type="Pfam" id="PF24883">
    <property type="entry name" value="NPHP3_N"/>
    <property type="match status" value="1"/>
</dbReference>
<feature type="non-terminal residue" evidence="4">
    <location>
        <position position="1"/>
    </location>
</feature>
<sequence>TDPHVDRESLTSAKGSRAAGTCEWITRNASYRAWLHGDGDGDTRLLWISGGPGKGKTMLSVFLTEELERYAAGTANAELVFFFCSQQDEKHNTAVAVLRALVHQIITKRPQLVKHALPFFETPEKTQQTLSSLEALWIIFSKLVQDAELGTMFCVLDGLDECEESGRATLVSKITTLLAPATSSPSAKTTFKLAIVSRDLPGLHGCARVKLDPDNNAEVSSDIERFITVRVDELSRTQGIDGFDDEFRASVQKALLERAEGTFLWVGFAVRELLQKQTCTEIWQALAELPSGLPAIYSRMLLRIPKKHREVSGAMLRWVTMAIRPLQLPELAVAVGIKCSDPRISLDRATRDAIKRCKPFLEIQNEEVQLVHQSARDYLLQNDLDKGGPFDLFRVRSEEAHLELALVCLDCVTNSSLKYKSLDLDEWSYSQESALLAYAVSHWPWHAKNSFLPDADVPCALRQFFETKHLVRHWWAFLLKRINKKDDYGNTGLHLATRQGNETVVRLLVDRGAD</sequence>
<reference evidence="4 5" key="1">
    <citation type="journal article" date="2018" name="Front. Microbiol.">
        <title>Genome-Wide Analysis of Corynespora cassiicola Leaf Fall Disease Putative Effectors.</title>
        <authorList>
            <person name="Lopez D."/>
            <person name="Ribeiro S."/>
            <person name="Label P."/>
            <person name="Fumanal B."/>
            <person name="Venisse J.S."/>
            <person name="Kohler A."/>
            <person name="de Oliveira R.R."/>
            <person name="Labutti K."/>
            <person name="Lipzen A."/>
            <person name="Lail K."/>
            <person name="Bauer D."/>
            <person name="Ohm R.A."/>
            <person name="Barry K.W."/>
            <person name="Spatafora J."/>
            <person name="Grigoriev I.V."/>
            <person name="Martin F.M."/>
            <person name="Pujade-Renaud V."/>
        </authorList>
    </citation>
    <scope>NUCLEOTIDE SEQUENCE [LARGE SCALE GENOMIC DNA]</scope>
    <source>
        <strain evidence="4 5">Philippines</strain>
    </source>
</reference>
<dbReference type="InterPro" id="IPR036770">
    <property type="entry name" value="Ankyrin_rpt-contain_sf"/>
</dbReference>
<dbReference type="Proteomes" id="UP000240883">
    <property type="component" value="Unassembled WGS sequence"/>
</dbReference>
<evidence type="ECO:0000259" key="3">
    <source>
        <dbReference type="PROSITE" id="PS50837"/>
    </source>
</evidence>
<feature type="non-terminal residue" evidence="4">
    <location>
        <position position="514"/>
    </location>
</feature>
<dbReference type="AlphaFoldDB" id="A0A2T2MZT3"/>
<dbReference type="PROSITE" id="PS50297">
    <property type="entry name" value="ANK_REP_REGION"/>
    <property type="match status" value="1"/>
</dbReference>
<feature type="domain" description="NACHT" evidence="3">
    <location>
        <begin position="44"/>
        <end position="161"/>
    </location>
</feature>
<keyword evidence="1" id="KW-0677">Repeat</keyword>
<evidence type="ECO:0000313" key="4">
    <source>
        <dbReference type="EMBL" id="PSN58536.1"/>
    </source>
</evidence>
<organism evidence="4 5">
    <name type="scientific">Corynespora cassiicola Philippines</name>
    <dbReference type="NCBI Taxonomy" id="1448308"/>
    <lineage>
        <taxon>Eukaryota</taxon>
        <taxon>Fungi</taxon>
        <taxon>Dikarya</taxon>
        <taxon>Ascomycota</taxon>
        <taxon>Pezizomycotina</taxon>
        <taxon>Dothideomycetes</taxon>
        <taxon>Pleosporomycetidae</taxon>
        <taxon>Pleosporales</taxon>
        <taxon>Corynesporascaceae</taxon>
        <taxon>Corynespora</taxon>
    </lineage>
</organism>
<gene>
    <name evidence="4" type="ORF">BS50DRAFT_476158</name>
</gene>
<dbReference type="PROSITE" id="PS50837">
    <property type="entry name" value="NACHT"/>
    <property type="match status" value="1"/>
</dbReference>
<dbReference type="InterPro" id="IPR007111">
    <property type="entry name" value="NACHT_NTPase"/>
</dbReference>
<protein>
    <recommendedName>
        <fullName evidence="3">NACHT domain-containing protein</fullName>
    </recommendedName>
</protein>
<proteinExistence type="predicted"/>
<dbReference type="Gene3D" id="1.25.40.20">
    <property type="entry name" value="Ankyrin repeat-containing domain"/>
    <property type="match status" value="1"/>
</dbReference>
<feature type="repeat" description="ANK" evidence="2">
    <location>
        <begin position="488"/>
        <end position="514"/>
    </location>
</feature>